<evidence type="ECO:0000256" key="1">
    <source>
        <dbReference type="ARBA" id="ARBA00004141"/>
    </source>
</evidence>
<dbReference type="InterPro" id="IPR035952">
    <property type="entry name" value="Rhomboid-like_sf"/>
</dbReference>
<dbReference type="GO" id="GO:0016020">
    <property type="term" value="C:membrane"/>
    <property type="evidence" value="ECO:0007669"/>
    <property type="project" value="UniProtKB-SubCell"/>
</dbReference>
<keyword evidence="5 7" id="KW-1133">Transmembrane helix</keyword>
<feature type="domain" description="Peptidase S54 rhomboid" evidence="8">
    <location>
        <begin position="156"/>
        <end position="300"/>
    </location>
</feature>
<reference evidence="9" key="2">
    <citation type="submission" date="2021-01" db="EMBL/GenBank/DDBJ databases">
        <authorList>
            <person name="Schikora-Tamarit M.A."/>
        </authorList>
    </citation>
    <scope>NUCLEOTIDE SEQUENCE</scope>
    <source>
        <strain evidence="9">CBS6341</strain>
    </source>
</reference>
<feature type="transmembrane region" description="Helical" evidence="7">
    <location>
        <begin position="222"/>
        <end position="242"/>
    </location>
</feature>
<keyword evidence="4" id="KW-0378">Hydrolase</keyword>
<protein>
    <recommendedName>
        <fullName evidence="8">Peptidase S54 rhomboid domain-containing protein</fullName>
    </recommendedName>
</protein>
<evidence type="ECO:0000256" key="6">
    <source>
        <dbReference type="ARBA" id="ARBA00023136"/>
    </source>
</evidence>
<evidence type="ECO:0000256" key="5">
    <source>
        <dbReference type="ARBA" id="ARBA00022989"/>
    </source>
</evidence>
<reference evidence="9" key="1">
    <citation type="journal article" date="2021" name="Open Biol.">
        <title>Shared evolutionary footprints suggest mitochondrial oxidative damage underlies multiple complex I losses in fungi.</title>
        <authorList>
            <person name="Schikora-Tamarit M.A."/>
            <person name="Marcet-Houben M."/>
            <person name="Nosek J."/>
            <person name="Gabaldon T."/>
        </authorList>
    </citation>
    <scope>NUCLEOTIDE SEQUENCE</scope>
    <source>
        <strain evidence="9">CBS6341</strain>
    </source>
</reference>
<accession>A0A9P8P1C9</accession>
<comment type="similarity">
    <text evidence="2">Belongs to the peptidase S54 family.</text>
</comment>
<organism evidence="9 10">
    <name type="scientific">Wickerhamomyces mucosus</name>
    <dbReference type="NCBI Taxonomy" id="1378264"/>
    <lineage>
        <taxon>Eukaryota</taxon>
        <taxon>Fungi</taxon>
        <taxon>Dikarya</taxon>
        <taxon>Ascomycota</taxon>
        <taxon>Saccharomycotina</taxon>
        <taxon>Saccharomycetes</taxon>
        <taxon>Phaffomycetales</taxon>
        <taxon>Wickerhamomycetaceae</taxon>
        <taxon>Wickerhamomyces</taxon>
    </lineage>
</organism>
<dbReference type="OrthoDB" id="10260614at2759"/>
<keyword evidence="3 7" id="KW-0812">Transmembrane</keyword>
<evidence type="ECO:0000259" key="8">
    <source>
        <dbReference type="Pfam" id="PF01694"/>
    </source>
</evidence>
<keyword evidence="10" id="KW-1185">Reference proteome</keyword>
<gene>
    <name evidence="9" type="ORF">WICMUC_005948</name>
</gene>
<dbReference type="PANTHER" id="PTHR43731">
    <property type="entry name" value="RHOMBOID PROTEASE"/>
    <property type="match status" value="1"/>
</dbReference>
<dbReference type="Pfam" id="PF01694">
    <property type="entry name" value="Rhomboid"/>
    <property type="match status" value="1"/>
</dbReference>
<dbReference type="PANTHER" id="PTHR43731:SF14">
    <property type="entry name" value="PRESENILIN-ASSOCIATED RHOMBOID-LIKE PROTEIN, MITOCHONDRIAL"/>
    <property type="match status" value="1"/>
</dbReference>
<evidence type="ECO:0000313" key="10">
    <source>
        <dbReference type="Proteomes" id="UP000769528"/>
    </source>
</evidence>
<dbReference type="Gene3D" id="1.20.1540.10">
    <property type="entry name" value="Rhomboid-like"/>
    <property type="match status" value="1"/>
</dbReference>
<feature type="transmembrane region" description="Helical" evidence="7">
    <location>
        <begin position="83"/>
        <end position="104"/>
    </location>
</feature>
<keyword evidence="6 7" id="KW-0472">Membrane</keyword>
<evidence type="ECO:0000256" key="3">
    <source>
        <dbReference type="ARBA" id="ARBA00022692"/>
    </source>
</evidence>
<feature type="transmembrane region" description="Helical" evidence="7">
    <location>
        <begin position="282"/>
        <end position="299"/>
    </location>
</feature>
<dbReference type="FunFam" id="1.20.1540.10:FF:000012">
    <property type="entry name" value="Rhomboid family protein"/>
    <property type="match status" value="1"/>
</dbReference>
<dbReference type="InterPro" id="IPR022764">
    <property type="entry name" value="Peptidase_S54_rhomboid_dom"/>
</dbReference>
<dbReference type="EMBL" id="JAEUBF010001547">
    <property type="protein sequence ID" value="KAH3663422.1"/>
    <property type="molecule type" value="Genomic_DNA"/>
</dbReference>
<sequence>MSGAKFISSYGRYFFLSNIPRVESKPPILRNFIKANLFKPTFQSQAQVKFTQQTRSFHNTSISKFINVYNYNFRNNYSTLKKALIFSGLFITATTVLTPYLFQIPPFNYFKSHPTHLVYTLVGINCAIFGLWQVPKFWRVLSRYALLEKNQMYSSWSAIGSAFSHQEIWHLGMNMLALYSFGTSLVHIIGVENFTMLYLNGAILSSIGSIVYPILFKIPISAASLGASGALFSVFGAFSYLIPHAKIMLFVFPIPGGAWFAFLGSMVWNLSGVFLKWGKFDYAAHTVGGVFGVMYAWYLKEKSDRQRAKRLHSYGFR</sequence>
<feature type="transmembrane region" description="Helical" evidence="7">
    <location>
        <begin position="249"/>
        <end position="270"/>
    </location>
</feature>
<dbReference type="GO" id="GO:0006465">
    <property type="term" value="P:signal peptide processing"/>
    <property type="evidence" value="ECO:0007669"/>
    <property type="project" value="TreeGrafter"/>
</dbReference>
<comment type="subcellular location">
    <subcellularLocation>
        <location evidence="1">Membrane</location>
        <topology evidence="1">Multi-pass membrane protein</topology>
    </subcellularLocation>
</comment>
<dbReference type="Proteomes" id="UP000769528">
    <property type="component" value="Unassembled WGS sequence"/>
</dbReference>
<name>A0A9P8P1C9_9ASCO</name>
<dbReference type="InterPro" id="IPR050925">
    <property type="entry name" value="Rhomboid_protease_S54"/>
</dbReference>
<proteinExistence type="inferred from homology"/>
<evidence type="ECO:0000256" key="4">
    <source>
        <dbReference type="ARBA" id="ARBA00022801"/>
    </source>
</evidence>
<dbReference type="GO" id="GO:0004252">
    <property type="term" value="F:serine-type endopeptidase activity"/>
    <property type="evidence" value="ECO:0007669"/>
    <property type="project" value="InterPro"/>
</dbReference>
<feature type="transmembrane region" description="Helical" evidence="7">
    <location>
        <begin position="197"/>
        <end position="216"/>
    </location>
</feature>
<comment type="caution">
    <text evidence="9">The sequence shown here is derived from an EMBL/GenBank/DDBJ whole genome shotgun (WGS) entry which is preliminary data.</text>
</comment>
<dbReference type="AlphaFoldDB" id="A0A9P8P1C9"/>
<dbReference type="SUPFAM" id="SSF144091">
    <property type="entry name" value="Rhomboid-like"/>
    <property type="match status" value="1"/>
</dbReference>
<evidence type="ECO:0000313" key="9">
    <source>
        <dbReference type="EMBL" id="KAH3663422.1"/>
    </source>
</evidence>
<evidence type="ECO:0000256" key="7">
    <source>
        <dbReference type="SAM" id="Phobius"/>
    </source>
</evidence>
<evidence type="ECO:0000256" key="2">
    <source>
        <dbReference type="ARBA" id="ARBA00009045"/>
    </source>
</evidence>